<reference evidence="2 3" key="1">
    <citation type="submission" date="2017-04" db="EMBL/GenBank/DDBJ databases">
        <authorList>
            <person name="Afonso C.L."/>
            <person name="Miller P.J."/>
            <person name="Scott M.A."/>
            <person name="Spackman E."/>
            <person name="Goraichik I."/>
            <person name="Dimitrov K.M."/>
            <person name="Suarez D.L."/>
            <person name="Swayne D.E."/>
        </authorList>
    </citation>
    <scope>NUCLEOTIDE SEQUENCE [LARGE SCALE GENOMIC DNA]</scope>
    <source>
        <strain evidence="2 3">KR-140</strain>
    </source>
</reference>
<dbReference type="Proteomes" id="UP000192582">
    <property type="component" value="Unassembled WGS sequence"/>
</dbReference>
<keyword evidence="3" id="KW-1185">Reference proteome</keyword>
<keyword evidence="1" id="KW-1133">Transmembrane helix</keyword>
<dbReference type="EMBL" id="FWWU01000009">
    <property type="protein sequence ID" value="SMB94281.1"/>
    <property type="molecule type" value="Genomic_DNA"/>
</dbReference>
<feature type="transmembrane region" description="Helical" evidence="1">
    <location>
        <begin position="12"/>
        <end position="32"/>
    </location>
</feature>
<name>A0A1W1VMK8_9DEIO</name>
<sequence>MTQTVPVAAQSPLALHLLVLAVPLLLLGTALLEGGPGGWATLPLALVLLAVFVVAPRRLADALTPAGQTEGGLGVRTFGTQLPPACAGQFTGGHRACGPGHRRRVRAAASRTRGGVLVESGGAAYFLTPADPATFLQILRERSAEVSA</sequence>
<organism evidence="2 3">
    <name type="scientific">Deinococcus hopiensis KR-140</name>
    <dbReference type="NCBI Taxonomy" id="695939"/>
    <lineage>
        <taxon>Bacteria</taxon>
        <taxon>Thermotogati</taxon>
        <taxon>Deinococcota</taxon>
        <taxon>Deinococci</taxon>
        <taxon>Deinococcales</taxon>
        <taxon>Deinococcaceae</taxon>
        <taxon>Deinococcus</taxon>
    </lineage>
</organism>
<dbReference type="AlphaFoldDB" id="A0A1W1VMK8"/>
<protein>
    <recommendedName>
        <fullName evidence="4">PH domain-containing protein</fullName>
    </recommendedName>
</protein>
<dbReference type="RefSeq" id="WP_084049610.1">
    <property type="nucleotide sequence ID" value="NZ_FWWU01000009.1"/>
</dbReference>
<evidence type="ECO:0000313" key="2">
    <source>
        <dbReference type="EMBL" id="SMB94281.1"/>
    </source>
</evidence>
<accession>A0A1W1VMK8</accession>
<proteinExistence type="predicted"/>
<evidence type="ECO:0008006" key="4">
    <source>
        <dbReference type="Google" id="ProtNLM"/>
    </source>
</evidence>
<keyword evidence="1" id="KW-0472">Membrane</keyword>
<keyword evidence="1" id="KW-0812">Transmembrane</keyword>
<evidence type="ECO:0000256" key="1">
    <source>
        <dbReference type="SAM" id="Phobius"/>
    </source>
</evidence>
<dbReference type="STRING" id="695939.SAMN00790413_02322"/>
<dbReference type="OrthoDB" id="68595at2"/>
<evidence type="ECO:0000313" key="3">
    <source>
        <dbReference type="Proteomes" id="UP000192582"/>
    </source>
</evidence>
<feature type="transmembrane region" description="Helical" evidence="1">
    <location>
        <begin position="38"/>
        <end position="55"/>
    </location>
</feature>
<gene>
    <name evidence="2" type="ORF">SAMN00790413_02322</name>
</gene>